<evidence type="ECO:0000256" key="2">
    <source>
        <dbReference type="ARBA" id="ARBA00022670"/>
    </source>
</evidence>
<dbReference type="PANTHER" id="PTHR32060:SF30">
    <property type="entry name" value="CARBOXY-TERMINAL PROCESSING PROTEASE CTPA"/>
    <property type="match status" value="1"/>
</dbReference>
<evidence type="ECO:0000256" key="4">
    <source>
        <dbReference type="ARBA" id="ARBA00022825"/>
    </source>
</evidence>
<dbReference type="InterPro" id="IPR005151">
    <property type="entry name" value="Tail-specific_protease"/>
</dbReference>
<keyword evidence="3 5" id="KW-0378">Hydrolase</keyword>
<keyword evidence="2 5" id="KW-0645">Protease</keyword>
<dbReference type="InterPro" id="IPR036034">
    <property type="entry name" value="PDZ_sf"/>
</dbReference>
<evidence type="ECO:0000259" key="7">
    <source>
        <dbReference type="PROSITE" id="PS50106"/>
    </source>
</evidence>
<dbReference type="Proteomes" id="UP000183952">
    <property type="component" value="Unassembled WGS sequence"/>
</dbReference>
<dbReference type="PROSITE" id="PS50106">
    <property type="entry name" value="PDZ"/>
    <property type="match status" value="1"/>
</dbReference>
<sequence length="423" mass="46953">MENDNDINTNYEDKHLEDMNFKEKKRRKGKWLIVVICIVIATNFATGAAVWAINRKEIKLVDENTFDELYKVKNTIDEYYVDGYDKSKVLEGAIKGMVTALGDPYTVYMNESELSDWNKDVSGKYTGIGIQIGANKETDEVVVISPFKGAPADRAGIKSGDVLVKVNDLSVTKETLNDALTIMKTKAGDKVNLVLKRDGKEYDKTIVTEEIQIQTVFSEMLDSGIGYIQLTMFDEDCSEPFAEALKDLKAKNAKGIIVDLRGNPGGYVNECVKITSNFIPKGEVIVYTEDKAKNQTKYKSEGGKYTDIPLVVLVDGGSASASEIFSGAVRDHNRATLIGDKTFGKGKVQVVLNDNLLGTNDGSGLKVTISYYYTPKGENIDKKGIHPEVEIKYDNAFKNTTYSKEKDNQLNKAIEVMKEKLSK</sequence>
<dbReference type="Gene3D" id="3.30.750.44">
    <property type="match status" value="1"/>
</dbReference>
<dbReference type="RefSeq" id="WP_084672123.1">
    <property type="nucleotide sequence ID" value="NZ_FRAD01000010.1"/>
</dbReference>
<accession>A0A1M6NFR3</accession>
<dbReference type="Pfam" id="PF13180">
    <property type="entry name" value="PDZ_2"/>
    <property type="match status" value="1"/>
</dbReference>
<dbReference type="Gene3D" id="2.30.42.10">
    <property type="match status" value="1"/>
</dbReference>
<dbReference type="PANTHER" id="PTHR32060">
    <property type="entry name" value="TAIL-SPECIFIC PROTEASE"/>
    <property type="match status" value="1"/>
</dbReference>
<keyword evidence="6" id="KW-0812">Transmembrane</keyword>
<dbReference type="GO" id="GO:0008236">
    <property type="term" value="F:serine-type peptidase activity"/>
    <property type="evidence" value="ECO:0007669"/>
    <property type="project" value="UniProtKB-KW"/>
</dbReference>
<dbReference type="InterPro" id="IPR001478">
    <property type="entry name" value="PDZ"/>
</dbReference>
<dbReference type="SUPFAM" id="SSF52096">
    <property type="entry name" value="ClpP/crotonase"/>
    <property type="match status" value="1"/>
</dbReference>
<reference evidence="8 9" key="1">
    <citation type="submission" date="2016-11" db="EMBL/GenBank/DDBJ databases">
        <authorList>
            <person name="Jaros S."/>
            <person name="Januszkiewicz K."/>
            <person name="Wedrychowicz H."/>
        </authorList>
    </citation>
    <scope>NUCLEOTIDE SEQUENCE [LARGE SCALE GENOMIC DNA]</scope>
    <source>
        <strain evidence="8 9">DSM 3090</strain>
    </source>
</reference>
<evidence type="ECO:0000256" key="3">
    <source>
        <dbReference type="ARBA" id="ARBA00022801"/>
    </source>
</evidence>
<dbReference type="OrthoDB" id="9812068at2"/>
<dbReference type="GO" id="GO:0004175">
    <property type="term" value="F:endopeptidase activity"/>
    <property type="evidence" value="ECO:0007669"/>
    <property type="project" value="TreeGrafter"/>
</dbReference>
<evidence type="ECO:0000256" key="5">
    <source>
        <dbReference type="RuleBase" id="RU004404"/>
    </source>
</evidence>
<evidence type="ECO:0000313" key="8">
    <source>
        <dbReference type="EMBL" id="SHJ94492.1"/>
    </source>
</evidence>
<organism evidence="8 9">
    <name type="scientific">Hathewaya proteolytica DSM 3090</name>
    <dbReference type="NCBI Taxonomy" id="1121331"/>
    <lineage>
        <taxon>Bacteria</taxon>
        <taxon>Bacillati</taxon>
        <taxon>Bacillota</taxon>
        <taxon>Clostridia</taxon>
        <taxon>Eubacteriales</taxon>
        <taxon>Clostridiaceae</taxon>
        <taxon>Hathewaya</taxon>
    </lineage>
</organism>
<dbReference type="Gene3D" id="3.90.226.10">
    <property type="entry name" value="2-enoyl-CoA Hydratase, Chain A, domain 1"/>
    <property type="match status" value="1"/>
</dbReference>
<keyword evidence="9" id="KW-1185">Reference proteome</keyword>
<dbReference type="SUPFAM" id="SSF50156">
    <property type="entry name" value="PDZ domain-like"/>
    <property type="match status" value="1"/>
</dbReference>
<dbReference type="CDD" id="cd06782">
    <property type="entry name" value="cpPDZ_CPP-like"/>
    <property type="match status" value="1"/>
</dbReference>
<feature type="transmembrane region" description="Helical" evidence="6">
    <location>
        <begin position="31"/>
        <end position="53"/>
    </location>
</feature>
<dbReference type="GO" id="GO:0030288">
    <property type="term" value="C:outer membrane-bounded periplasmic space"/>
    <property type="evidence" value="ECO:0007669"/>
    <property type="project" value="TreeGrafter"/>
</dbReference>
<gene>
    <name evidence="8" type="ORF">SAMN02745248_01377</name>
</gene>
<dbReference type="SMART" id="SM00245">
    <property type="entry name" value="TSPc"/>
    <property type="match status" value="1"/>
</dbReference>
<evidence type="ECO:0000313" key="9">
    <source>
        <dbReference type="Proteomes" id="UP000183952"/>
    </source>
</evidence>
<dbReference type="InterPro" id="IPR029045">
    <property type="entry name" value="ClpP/crotonase-like_dom_sf"/>
</dbReference>
<dbReference type="AlphaFoldDB" id="A0A1M6NFR3"/>
<dbReference type="STRING" id="1121331.SAMN02745248_01377"/>
<comment type="similarity">
    <text evidence="1 5">Belongs to the peptidase S41A family.</text>
</comment>
<dbReference type="Pfam" id="PF03572">
    <property type="entry name" value="Peptidase_S41"/>
    <property type="match status" value="1"/>
</dbReference>
<name>A0A1M6NFR3_9CLOT</name>
<dbReference type="SMART" id="SM00228">
    <property type="entry name" value="PDZ"/>
    <property type="match status" value="1"/>
</dbReference>
<keyword evidence="4 5" id="KW-0720">Serine protease</keyword>
<keyword evidence="6" id="KW-0472">Membrane</keyword>
<dbReference type="GO" id="GO:0007165">
    <property type="term" value="P:signal transduction"/>
    <property type="evidence" value="ECO:0007669"/>
    <property type="project" value="TreeGrafter"/>
</dbReference>
<keyword evidence="6" id="KW-1133">Transmembrane helix</keyword>
<dbReference type="Pfam" id="PF22694">
    <property type="entry name" value="CtpB_N-like"/>
    <property type="match status" value="1"/>
</dbReference>
<proteinExistence type="inferred from homology"/>
<dbReference type="CDD" id="cd07560">
    <property type="entry name" value="Peptidase_S41_CPP"/>
    <property type="match status" value="1"/>
</dbReference>
<dbReference type="InterPro" id="IPR004447">
    <property type="entry name" value="Peptidase_S41A"/>
</dbReference>
<protein>
    <submittedName>
        <fullName evidence="8">C-terminal processing peptidase-3. Serine peptidase. MEROPS family S41A</fullName>
    </submittedName>
</protein>
<dbReference type="EMBL" id="FRAD01000010">
    <property type="protein sequence ID" value="SHJ94492.1"/>
    <property type="molecule type" value="Genomic_DNA"/>
</dbReference>
<dbReference type="GO" id="GO:0006508">
    <property type="term" value="P:proteolysis"/>
    <property type="evidence" value="ECO:0007669"/>
    <property type="project" value="UniProtKB-KW"/>
</dbReference>
<evidence type="ECO:0000256" key="1">
    <source>
        <dbReference type="ARBA" id="ARBA00009179"/>
    </source>
</evidence>
<feature type="domain" description="PDZ" evidence="7">
    <location>
        <begin position="114"/>
        <end position="198"/>
    </location>
</feature>
<dbReference type="InterPro" id="IPR055210">
    <property type="entry name" value="CtpA/B_N"/>
</dbReference>
<evidence type="ECO:0000256" key="6">
    <source>
        <dbReference type="SAM" id="Phobius"/>
    </source>
</evidence>
<dbReference type="NCBIfam" id="TIGR00225">
    <property type="entry name" value="prc"/>
    <property type="match status" value="1"/>
</dbReference>